<organism evidence="2 3">
    <name type="scientific">Catenuloplanes indicus</name>
    <dbReference type="NCBI Taxonomy" id="137267"/>
    <lineage>
        <taxon>Bacteria</taxon>
        <taxon>Bacillati</taxon>
        <taxon>Actinomycetota</taxon>
        <taxon>Actinomycetes</taxon>
        <taxon>Micromonosporales</taxon>
        <taxon>Micromonosporaceae</taxon>
        <taxon>Catenuloplanes</taxon>
    </lineage>
</organism>
<dbReference type="InterPro" id="IPR050083">
    <property type="entry name" value="HtpX_protease"/>
</dbReference>
<dbReference type="Proteomes" id="UP001240236">
    <property type="component" value="Unassembled WGS sequence"/>
</dbReference>
<keyword evidence="1" id="KW-0812">Transmembrane</keyword>
<gene>
    <name evidence="2" type="ORF">J2S42_004260</name>
</gene>
<keyword evidence="2" id="KW-0645">Protease</keyword>
<dbReference type="PANTHER" id="PTHR43221">
    <property type="entry name" value="PROTEASE HTPX"/>
    <property type="match status" value="1"/>
</dbReference>
<dbReference type="GO" id="GO:0006508">
    <property type="term" value="P:proteolysis"/>
    <property type="evidence" value="ECO:0007669"/>
    <property type="project" value="UniProtKB-KW"/>
</dbReference>
<feature type="transmembrane region" description="Helical" evidence="1">
    <location>
        <begin position="47"/>
        <end position="68"/>
    </location>
</feature>
<name>A0AAE4AZC2_9ACTN</name>
<evidence type="ECO:0000313" key="2">
    <source>
        <dbReference type="EMBL" id="MDQ0367591.1"/>
    </source>
</evidence>
<keyword evidence="2" id="KW-0378">Hydrolase</keyword>
<reference evidence="2 3" key="1">
    <citation type="submission" date="2023-07" db="EMBL/GenBank/DDBJ databases">
        <title>Sequencing the genomes of 1000 actinobacteria strains.</title>
        <authorList>
            <person name="Klenk H.-P."/>
        </authorList>
    </citation>
    <scope>NUCLEOTIDE SEQUENCE [LARGE SCALE GENOMIC DNA]</scope>
    <source>
        <strain evidence="2 3">DSM 44709</strain>
    </source>
</reference>
<evidence type="ECO:0000256" key="1">
    <source>
        <dbReference type="SAM" id="Phobius"/>
    </source>
</evidence>
<sequence length="593" mass="62985">MTATLRAAVSVVLLAGFYLVALVQLVLVAVLLFATSVLVAGHDAVKLALPLITLGVGVAGLALGRGLASRRSRPQGIPVAPERAPELWAAVREIADRAGTRAPDRIRLLPDATVRVAEDVRLLGLRGGVRTLYVGLPLLQIMTVDRARAMLAHELGHFSPPGGAAYRGRLAVTAALPRMPVTLRWYAYLYLAFDAGTTRAQEAAADRLAASVAGPGAAIAALHDRPVLEAAWSFFFRRYVRPGWEHGYVPDDLFGGFADFVHARVDELDDLRNQAPTADRWDTHPPVAERVATLTALASATDSESDPEAGPAPLPATALITDPAGAARALQDATVAEGRRPLAWPEFIAAAGTATLRREADQVLRETARTLGRDDAGLSETLDVAATGRFTRAQVESLLLLAAIHAGAAGWRHSWSAPPRLIGRDGSSLRVGEIATLVLSRSTVDEARKHLAELGIDAGSTPPLTPRSGAAGAGAVAGLMNVIVDGERSDLVLLNTGLIVVPGVPRLRQREVRPRMHAMLTSIPPDRLAAEPGHRFVAYADFATARLIRRVPKTYDITLYDDTVLKIRAGTDTEELGPGWSTLADATLASRSA</sequence>
<keyword evidence="3" id="KW-1185">Reference proteome</keyword>
<dbReference type="CDD" id="cd07328">
    <property type="entry name" value="M48_Ste24p_like"/>
    <property type="match status" value="1"/>
</dbReference>
<accession>A0AAE4AZC2</accession>
<proteinExistence type="predicted"/>
<dbReference type="AlphaFoldDB" id="A0AAE4AZC2"/>
<evidence type="ECO:0000313" key="3">
    <source>
        <dbReference type="Proteomes" id="UP001240236"/>
    </source>
</evidence>
<dbReference type="RefSeq" id="WP_307241726.1">
    <property type="nucleotide sequence ID" value="NZ_JAUSUZ010000001.1"/>
</dbReference>
<keyword evidence="1" id="KW-1133">Transmembrane helix</keyword>
<dbReference type="PANTHER" id="PTHR43221:SF1">
    <property type="entry name" value="PROTEASE HTPX"/>
    <property type="match status" value="1"/>
</dbReference>
<protein>
    <submittedName>
        <fullName evidence="2">Zn-dependent protease with chaperone function</fullName>
    </submittedName>
</protein>
<dbReference type="EMBL" id="JAUSUZ010000001">
    <property type="protein sequence ID" value="MDQ0367591.1"/>
    <property type="molecule type" value="Genomic_DNA"/>
</dbReference>
<comment type="caution">
    <text evidence="2">The sequence shown here is derived from an EMBL/GenBank/DDBJ whole genome shotgun (WGS) entry which is preliminary data.</text>
</comment>
<dbReference type="GO" id="GO:0008233">
    <property type="term" value="F:peptidase activity"/>
    <property type="evidence" value="ECO:0007669"/>
    <property type="project" value="UniProtKB-KW"/>
</dbReference>
<feature type="transmembrane region" description="Helical" evidence="1">
    <location>
        <begin position="12"/>
        <end position="41"/>
    </location>
</feature>
<keyword evidence="1" id="KW-0472">Membrane</keyword>
<dbReference type="Gene3D" id="3.30.2010.10">
    <property type="entry name" value="Metalloproteases ('zincins'), catalytic domain"/>
    <property type="match status" value="1"/>
</dbReference>